<evidence type="ECO:0000313" key="2">
    <source>
        <dbReference type="EMBL" id="AVV37845.1"/>
    </source>
</evidence>
<protein>
    <recommendedName>
        <fullName evidence="4">SIR2-like domain-containing protein</fullName>
    </recommendedName>
</protein>
<organism evidence="2 3">
    <name type="scientific">Pantoea vagans</name>
    <dbReference type="NCBI Taxonomy" id="470934"/>
    <lineage>
        <taxon>Bacteria</taxon>
        <taxon>Pseudomonadati</taxon>
        <taxon>Pseudomonadota</taxon>
        <taxon>Gammaproteobacteria</taxon>
        <taxon>Enterobacterales</taxon>
        <taxon>Erwiniaceae</taxon>
        <taxon>Pantoea</taxon>
    </lineage>
</organism>
<evidence type="ECO:0000313" key="3">
    <source>
        <dbReference type="Proteomes" id="UP000241538"/>
    </source>
</evidence>
<dbReference type="AlphaFoldDB" id="A0AAN1NRC5"/>
<reference evidence="2 3" key="1">
    <citation type="journal article" date="2018" name="Int J Genomics">
        <title>Comparative Genomics Analysis of Plasmid pPV989-94 from a Clinical Isolate of Pantoea vagans PV989.</title>
        <authorList>
            <person name="Xu L."/>
            <person name="Yin M."/>
            <person name="Zhu T."/>
            <person name="Lu J."/>
            <person name="Bao Q."/>
        </authorList>
    </citation>
    <scope>NUCLEOTIDE SEQUENCE [LARGE SCALE GENOMIC DNA]</scope>
    <source>
        <strain evidence="2 3">PV989</strain>
    </source>
</reference>
<dbReference type="SUPFAM" id="SSF52467">
    <property type="entry name" value="DHS-like NAD/FAD-binding domain"/>
    <property type="match status" value="1"/>
</dbReference>
<evidence type="ECO:0008006" key="4">
    <source>
        <dbReference type="Google" id="ProtNLM"/>
    </source>
</evidence>
<dbReference type="Proteomes" id="UP000241538">
    <property type="component" value="Chromosome"/>
</dbReference>
<gene>
    <name evidence="2" type="ORF">C9381_11855</name>
</gene>
<proteinExistence type="predicted"/>
<dbReference type="Pfam" id="PF13289">
    <property type="entry name" value="SIR2_2"/>
    <property type="match status" value="1"/>
</dbReference>
<sequence>MQPKPLKHLINILKTTKEHHPNFTLFLGAGASITSGIKSAREMIEEWKASYIEMYGEEKLHEESWYKRGNEYSELFEMLYDQPTQRREYIEKCINDSRPSWGYVYLVNLIKEKSFNTVFTTNFDDLINEACYTFSNNLRPVVCAHDSSIRNIRLTSNRPKIIKLHGDFLFDDIKNTIRELESLEDNMRTKFKQYANEFGMIVMGYAGNDRSIMDTLNTLLHSDNTFPHGIYWCIRKNTVLEDLPEELKNLARFPRFHLVEIDGFDETMAEIHHSLGLNLQEEVSDPYSALSKRLDKYFSGLEDDQVKSELIKKDMALLSEHVVNINSAKEFITKIRLKINEQDIDLDSKEAQEALTMMLKETEFLKDGKELHIYSMPNVLLANSALRAGDYEKAKAFSGKSLEIKFNLESLIVYLNSILKLSSKATNRSEFESDFLKKVSLLKELNGIDFKDGIKLISLVVELIESTEFKLADKILHFMSECTLPNKIKQFIILNKSLIIKLQNNELSNDLEAQIGDAIIKCINIEDYWLAFGFAILLGADDVALRAANSLDETQLMSAVYREMPIFNLMSQDLSDKLAEMAELKGYLEPAEEEENLELENVSSDEHISDTATNGQDKEASPSVDGADMP</sequence>
<dbReference type="InterPro" id="IPR029035">
    <property type="entry name" value="DHS-like_NAD/FAD-binding_dom"/>
</dbReference>
<evidence type="ECO:0000256" key="1">
    <source>
        <dbReference type="SAM" id="MobiDB-lite"/>
    </source>
</evidence>
<dbReference type="RefSeq" id="WP_107319702.1">
    <property type="nucleotide sequence ID" value="NZ_CP028349.1"/>
</dbReference>
<feature type="region of interest" description="Disordered" evidence="1">
    <location>
        <begin position="589"/>
        <end position="630"/>
    </location>
</feature>
<accession>A0AAN1NRC5</accession>
<dbReference type="EMBL" id="CP028349">
    <property type="protein sequence ID" value="AVV37845.1"/>
    <property type="molecule type" value="Genomic_DNA"/>
</dbReference>
<name>A0AAN1NRC5_9GAMM</name>
<dbReference type="Gene3D" id="3.40.50.1220">
    <property type="entry name" value="TPP-binding domain"/>
    <property type="match status" value="1"/>
</dbReference>